<evidence type="ECO:0000313" key="4">
    <source>
        <dbReference type="EMBL" id="KKW91735.1"/>
    </source>
</evidence>
<name>A0A0M3API5_9SPHN</name>
<keyword evidence="5" id="KW-1185">Reference proteome</keyword>
<dbReference type="PANTHER" id="PTHR43794:SF11">
    <property type="entry name" value="AMIDOHYDROLASE-RELATED DOMAIN-CONTAINING PROTEIN"/>
    <property type="match status" value="1"/>
</dbReference>
<dbReference type="InterPro" id="IPR032466">
    <property type="entry name" value="Metal_Hydrolase"/>
</dbReference>
<dbReference type="InterPro" id="IPR050287">
    <property type="entry name" value="MTA/SAH_deaminase"/>
</dbReference>
<comment type="similarity">
    <text evidence="1">Belongs to the metallo-dependent hydrolases superfamily. ATZ/TRZ family.</text>
</comment>
<dbReference type="SUPFAM" id="SSF51338">
    <property type="entry name" value="Composite domain of metallo-dependent hydrolases"/>
    <property type="match status" value="1"/>
</dbReference>
<dbReference type="SUPFAM" id="SSF51556">
    <property type="entry name" value="Metallo-dependent hydrolases"/>
    <property type="match status" value="1"/>
</dbReference>
<evidence type="ECO:0000259" key="3">
    <source>
        <dbReference type="Pfam" id="PF01979"/>
    </source>
</evidence>
<proteinExistence type="inferred from homology"/>
<evidence type="ECO:0000256" key="1">
    <source>
        <dbReference type="ARBA" id="ARBA00006745"/>
    </source>
</evidence>
<dbReference type="GO" id="GO:0016810">
    <property type="term" value="F:hydrolase activity, acting on carbon-nitrogen (but not peptide) bonds"/>
    <property type="evidence" value="ECO:0007669"/>
    <property type="project" value="InterPro"/>
</dbReference>
<dbReference type="EMBL" id="LBIC01000005">
    <property type="protein sequence ID" value="KKW91735.1"/>
    <property type="molecule type" value="Genomic_DNA"/>
</dbReference>
<dbReference type="PATRIC" id="fig|56193.3.peg.2368"/>
<sequence>MILTDAMVLTMDDQRRAFRNGYVWMKDGRIQAVGPASELASIAAEISRRSCQGRIVMPGLVNCHTHLGNGLMRGIYDEMPLEVWFAKGMWSVLNAMSAGAGEAGAYLSALELLSTGVTTTASGEICTPHRESMDGVITAVREVGIRSIISRIVMDNPDESSASQSIPALFRETPAQAADEIHRLQKAYNSDRISIVPEALGVLRCTPEMVQAMHRLAIDTNSHFTMHVASSQDERDESRQRFGHGSVAELEHLGVLGPRTLIAHAVWLDDYEIDCVAARQTGISHNPVANAYYAAGVARLADMMAKGVRVGLGVDGASTNNSQNVWETMKMAMLFQKQKLESANFGGAETALELMTRGGAAALHMEDEIGSLEAGKRADVIVIDPRSLPLAPIQTALSNLIYSNDPNAVRDVYVDGELLVSNGVHRSIETGRVLDNAERELGGILKVTGLDEYIETRSKWSWQ</sequence>
<dbReference type="Proteomes" id="UP000033874">
    <property type="component" value="Unassembled WGS sequence"/>
</dbReference>
<comment type="caution">
    <text evidence="4">The sequence shown here is derived from an EMBL/GenBank/DDBJ whole genome shotgun (WGS) entry which is preliminary data.</text>
</comment>
<dbReference type="Pfam" id="PF01979">
    <property type="entry name" value="Amidohydro_1"/>
    <property type="match status" value="1"/>
</dbReference>
<dbReference type="InterPro" id="IPR006680">
    <property type="entry name" value="Amidohydro-rel"/>
</dbReference>
<keyword evidence="2" id="KW-0378">Hydrolase</keyword>
<dbReference type="Gene3D" id="3.20.20.140">
    <property type="entry name" value="Metal-dependent hydrolases"/>
    <property type="match status" value="1"/>
</dbReference>
<evidence type="ECO:0000313" key="5">
    <source>
        <dbReference type="Proteomes" id="UP000033874"/>
    </source>
</evidence>
<accession>A0A0M3API5</accession>
<dbReference type="AlphaFoldDB" id="A0A0M3API5"/>
<dbReference type="PANTHER" id="PTHR43794">
    <property type="entry name" value="AMINOHYDROLASE SSNA-RELATED"/>
    <property type="match status" value="1"/>
</dbReference>
<dbReference type="Gene3D" id="2.30.40.10">
    <property type="entry name" value="Urease, subunit C, domain 1"/>
    <property type="match status" value="1"/>
</dbReference>
<protein>
    <recommendedName>
        <fullName evidence="3">Amidohydrolase-related domain-containing protein</fullName>
    </recommendedName>
</protein>
<organism evidence="4 5">
    <name type="scientific">Sphingobium chungbukense</name>
    <dbReference type="NCBI Taxonomy" id="56193"/>
    <lineage>
        <taxon>Bacteria</taxon>
        <taxon>Pseudomonadati</taxon>
        <taxon>Pseudomonadota</taxon>
        <taxon>Alphaproteobacteria</taxon>
        <taxon>Sphingomonadales</taxon>
        <taxon>Sphingomonadaceae</taxon>
        <taxon>Sphingobium</taxon>
    </lineage>
</organism>
<dbReference type="InterPro" id="IPR011059">
    <property type="entry name" value="Metal-dep_hydrolase_composite"/>
</dbReference>
<gene>
    <name evidence="4" type="ORF">YP76_11400</name>
</gene>
<evidence type="ECO:0000256" key="2">
    <source>
        <dbReference type="ARBA" id="ARBA00022801"/>
    </source>
</evidence>
<dbReference type="STRING" id="56193.YP76_11400"/>
<feature type="domain" description="Amidohydrolase-related" evidence="3">
    <location>
        <begin position="55"/>
        <end position="418"/>
    </location>
</feature>
<reference evidence="4 5" key="1">
    <citation type="submission" date="2015-04" db="EMBL/GenBank/DDBJ databases">
        <title>Genome sequence of aromatic hydrocarbons-degrading Sphingobium chungbukense DJ77.</title>
        <authorList>
            <person name="Kim Y.-C."/>
            <person name="Chae J.-C."/>
        </authorList>
    </citation>
    <scope>NUCLEOTIDE SEQUENCE [LARGE SCALE GENOMIC DNA]</scope>
    <source>
        <strain evidence="4 5">DJ77</strain>
    </source>
</reference>